<dbReference type="CDD" id="cd00616">
    <property type="entry name" value="AHBA_syn"/>
    <property type="match status" value="1"/>
</dbReference>
<accession>A0A133VFD5</accession>
<dbReference type="GO" id="GO:0000271">
    <property type="term" value="P:polysaccharide biosynthetic process"/>
    <property type="evidence" value="ECO:0007669"/>
    <property type="project" value="TreeGrafter"/>
</dbReference>
<dbReference type="PIRSF" id="PIRSF000390">
    <property type="entry name" value="PLP_StrS"/>
    <property type="match status" value="1"/>
</dbReference>
<keyword evidence="2" id="KW-0808">Transferase</keyword>
<dbReference type="Pfam" id="PF01041">
    <property type="entry name" value="DegT_DnrJ_EryC1"/>
    <property type="match status" value="1"/>
</dbReference>
<dbReference type="InterPro" id="IPR000653">
    <property type="entry name" value="DegT/StrS_aminotransferase"/>
</dbReference>
<keyword evidence="2" id="KW-0032">Aminotransferase</keyword>
<protein>
    <submittedName>
        <fullName evidence="2">Aminotransferase DegT</fullName>
    </submittedName>
</protein>
<organism evidence="2 3">
    <name type="scientific">candidate division MSBL1 archaeon SCGC-AAA261O19</name>
    <dbReference type="NCBI Taxonomy" id="1698277"/>
    <lineage>
        <taxon>Archaea</taxon>
        <taxon>Methanobacteriati</taxon>
        <taxon>Methanobacteriota</taxon>
        <taxon>candidate division MSBL1</taxon>
    </lineage>
</organism>
<dbReference type="GO" id="GO:0030170">
    <property type="term" value="F:pyridoxal phosphate binding"/>
    <property type="evidence" value="ECO:0007669"/>
    <property type="project" value="TreeGrafter"/>
</dbReference>
<dbReference type="Gene3D" id="3.40.640.10">
    <property type="entry name" value="Type I PLP-dependent aspartate aminotransferase-like (Major domain)"/>
    <property type="match status" value="1"/>
</dbReference>
<dbReference type="Gene3D" id="3.90.1150.10">
    <property type="entry name" value="Aspartate Aminotransferase, domain 1"/>
    <property type="match status" value="1"/>
</dbReference>
<comment type="similarity">
    <text evidence="1">Belongs to the DegT/DnrJ/EryC1 family.</text>
</comment>
<gene>
    <name evidence="2" type="ORF">AKJ48_00310</name>
</gene>
<evidence type="ECO:0000256" key="1">
    <source>
        <dbReference type="RuleBase" id="RU004508"/>
    </source>
</evidence>
<dbReference type="PATRIC" id="fig|1698277.3.peg.57"/>
<dbReference type="AlphaFoldDB" id="A0A133VFD5"/>
<sequence>MGEDFIPIANVELSDDEIQAAVEVLKSGYLRQGPKTKEFEEKFAEKVGSEHAVAVSSGTAALHIAYLALLDSGDEVLVPSFSHISTASMVSFANCKPIFCDLDPRTFTLNLESTEERLTEKTRAIVPVHLFGNACDVDEITDFADEHELRIIWDAAQAHGTKYKGKDVGSFDDLVCYSFYPTKNMTTGEGGMITTNDSKINEECRLLREHGQVKKYFHTTLGLNYRMTDVEAAIGIRQLEKLDDFVSERRGNAEQLTEKLSEIDGVTPPLVKEGIKHSYHQYAILLDLDELECTRDEFIESLNKKGIGTAVHYPRPLHKQPIFQELLGDSPLPTSEDISKRILSLPVYPGLGEGDLERIIEGVRAIVKTSG</sequence>
<evidence type="ECO:0000313" key="2">
    <source>
        <dbReference type="EMBL" id="KXB05140.1"/>
    </source>
</evidence>
<proteinExistence type="inferred from homology"/>
<reference evidence="2 3" key="1">
    <citation type="journal article" date="2016" name="Sci. Rep.">
        <title>Metabolic traits of an uncultured archaeal lineage -MSBL1- from brine pools of the Red Sea.</title>
        <authorList>
            <person name="Mwirichia R."/>
            <person name="Alam I."/>
            <person name="Rashid M."/>
            <person name="Vinu M."/>
            <person name="Ba-Alawi W."/>
            <person name="Anthony Kamau A."/>
            <person name="Kamanda Ngugi D."/>
            <person name="Goker M."/>
            <person name="Klenk H.P."/>
            <person name="Bajic V."/>
            <person name="Stingl U."/>
        </authorList>
    </citation>
    <scope>NUCLEOTIDE SEQUENCE [LARGE SCALE GENOMIC DNA]</scope>
    <source>
        <strain evidence="2">SCGC-AAA261O19</strain>
    </source>
</reference>
<name>A0A133VFD5_9EURY</name>
<dbReference type="InterPro" id="IPR015422">
    <property type="entry name" value="PyrdxlP-dep_Trfase_small"/>
</dbReference>
<dbReference type="PANTHER" id="PTHR30244">
    <property type="entry name" value="TRANSAMINASE"/>
    <property type="match status" value="1"/>
</dbReference>
<dbReference type="SUPFAM" id="SSF53383">
    <property type="entry name" value="PLP-dependent transferases"/>
    <property type="match status" value="1"/>
</dbReference>
<evidence type="ECO:0000313" key="3">
    <source>
        <dbReference type="Proteomes" id="UP000070076"/>
    </source>
</evidence>
<dbReference type="InterPro" id="IPR015421">
    <property type="entry name" value="PyrdxlP-dep_Trfase_major"/>
</dbReference>
<comment type="caution">
    <text evidence="2">The sequence shown here is derived from an EMBL/GenBank/DDBJ whole genome shotgun (WGS) entry which is preliminary data.</text>
</comment>
<keyword evidence="3" id="KW-1185">Reference proteome</keyword>
<dbReference type="Proteomes" id="UP000070076">
    <property type="component" value="Unassembled WGS sequence"/>
</dbReference>
<dbReference type="EMBL" id="LHYB01000001">
    <property type="protein sequence ID" value="KXB05140.1"/>
    <property type="molecule type" value="Genomic_DNA"/>
</dbReference>
<keyword evidence="1" id="KW-0663">Pyridoxal phosphate</keyword>
<dbReference type="GO" id="GO:0008483">
    <property type="term" value="F:transaminase activity"/>
    <property type="evidence" value="ECO:0007669"/>
    <property type="project" value="UniProtKB-KW"/>
</dbReference>
<dbReference type="InterPro" id="IPR015424">
    <property type="entry name" value="PyrdxlP-dep_Trfase"/>
</dbReference>
<dbReference type="PANTHER" id="PTHR30244:SF34">
    <property type="entry name" value="DTDP-4-AMINO-4,6-DIDEOXYGALACTOSE TRANSAMINASE"/>
    <property type="match status" value="1"/>
</dbReference>